<sequence>MEAVNVGWLSILPPIIAIGLALITKEVISSLMIGILSGTLIYTYALGQNLVLDTMKNTFELMGNRFDLNIILFLALVGALVTLITRAGGSKAYGALMNRKLKSRSSAMLATGGLGALIFIDDYCNCLTVGTVMKPVTDRFSISRAKLAYLIDATAAPICIIAPISSWGAAVISSMPEGSNLFSSGIAAMVATVPFNLYALLSIVMIILISLTDLDFGPMARSELKAKKGDLGAVDVRLEEQPVISDKGSVWDLILPVIVLVGVSALAMLENGGYFAGGMSIAEAFGNCSSGPALVLGSFVALVFAFLQFVPRKLMSARDFMEGITEGIKSMVPADIILVLAWTISGVCRDLLMTGEFVGEAVQTSNIPIAILPAVTFLIAAGLSFSMGTSWGTFGILIPIVFAICESVAPALIVPALAASLAGSVFGDHCSPISDTTIMASAGAGCDHIEHVSTQLPYCVVVAGCCFFGYLVAGFTNGNLILTLGVSLALLIGAMTFLHRTFGAKEN</sequence>
<comment type="caution">
    <text evidence="8">The sequence shown here is derived from an EMBL/GenBank/DDBJ whole genome shotgun (WGS) entry which is preliminary data.</text>
</comment>
<gene>
    <name evidence="8" type="ORF">H8717_04280</name>
</gene>
<feature type="transmembrane region" description="Helical" evidence="6">
    <location>
        <begin position="31"/>
        <end position="50"/>
    </location>
</feature>
<feature type="transmembrane region" description="Helical" evidence="6">
    <location>
        <begin position="394"/>
        <end position="418"/>
    </location>
</feature>
<reference evidence="8 9" key="1">
    <citation type="submission" date="2020-08" db="EMBL/GenBank/DDBJ databases">
        <title>Genome public.</title>
        <authorList>
            <person name="Liu C."/>
            <person name="Sun Q."/>
        </authorList>
    </citation>
    <scope>NUCLEOTIDE SEQUENCE [LARGE SCALE GENOMIC DNA]</scope>
    <source>
        <strain evidence="8 9">BX1</strain>
    </source>
</reference>
<feature type="transmembrane region" description="Helical" evidence="6">
    <location>
        <begin position="186"/>
        <end position="211"/>
    </location>
</feature>
<proteinExistence type="predicted"/>
<accession>A0ABR7NGU4</accession>
<evidence type="ECO:0000256" key="4">
    <source>
        <dbReference type="ARBA" id="ARBA00022989"/>
    </source>
</evidence>
<evidence type="ECO:0000256" key="1">
    <source>
        <dbReference type="ARBA" id="ARBA00004651"/>
    </source>
</evidence>
<evidence type="ECO:0000259" key="7">
    <source>
        <dbReference type="Pfam" id="PF03553"/>
    </source>
</evidence>
<evidence type="ECO:0000256" key="2">
    <source>
        <dbReference type="ARBA" id="ARBA00022475"/>
    </source>
</evidence>
<keyword evidence="5 6" id="KW-0472">Membrane</keyword>
<feature type="transmembrane region" description="Helical" evidence="6">
    <location>
        <begin position="6"/>
        <end position="24"/>
    </location>
</feature>
<evidence type="ECO:0000256" key="3">
    <source>
        <dbReference type="ARBA" id="ARBA00022692"/>
    </source>
</evidence>
<evidence type="ECO:0000256" key="5">
    <source>
        <dbReference type="ARBA" id="ARBA00023136"/>
    </source>
</evidence>
<feature type="transmembrane region" description="Helical" evidence="6">
    <location>
        <begin position="331"/>
        <end position="347"/>
    </location>
</feature>
<feature type="transmembrane region" description="Helical" evidence="6">
    <location>
        <begin position="70"/>
        <end position="89"/>
    </location>
</feature>
<dbReference type="Proteomes" id="UP000658131">
    <property type="component" value="Unassembled WGS sequence"/>
</dbReference>
<keyword evidence="9" id="KW-1185">Reference proteome</keyword>
<dbReference type="InterPro" id="IPR018461">
    <property type="entry name" value="Na/H_Antiport_NhaC-like_C"/>
</dbReference>
<feature type="transmembrane region" description="Helical" evidence="6">
    <location>
        <begin position="480"/>
        <end position="498"/>
    </location>
</feature>
<feature type="transmembrane region" description="Helical" evidence="6">
    <location>
        <begin position="455"/>
        <end position="473"/>
    </location>
</feature>
<keyword evidence="4 6" id="KW-1133">Transmembrane helix</keyword>
<evidence type="ECO:0000313" key="8">
    <source>
        <dbReference type="EMBL" id="MBC8575629.1"/>
    </source>
</evidence>
<dbReference type="PANTHER" id="PTHR43478">
    <property type="entry name" value="NA+/H+ ANTIPORTER-RELATED"/>
    <property type="match status" value="1"/>
</dbReference>
<dbReference type="EMBL" id="JACRTB010000005">
    <property type="protein sequence ID" value="MBC8575629.1"/>
    <property type="molecule type" value="Genomic_DNA"/>
</dbReference>
<dbReference type="RefSeq" id="WP_262399249.1">
    <property type="nucleotide sequence ID" value="NZ_JACRTB010000005.1"/>
</dbReference>
<dbReference type="PANTHER" id="PTHR43478:SF1">
    <property type="entry name" value="NA+_H+ ANTIPORTER NHAC-LIKE C-TERMINAL DOMAIN-CONTAINING PROTEIN"/>
    <property type="match status" value="1"/>
</dbReference>
<evidence type="ECO:0000256" key="6">
    <source>
        <dbReference type="SAM" id="Phobius"/>
    </source>
</evidence>
<feature type="transmembrane region" description="Helical" evidence="6">
    <location>
        <begin position="367"/>
        <end position="387"/>
    </location>
</feature>
<dbReference type="Pfam" id="PF03553">
    <property type="entry name" value="Na_H_antiporter"/>
    <property type="match status" value="1"/>
</dbReference>
<feature type="domain" description="Na+/H+ antiporter NhaC-like C-terminal" evidence="7">
    <location>
        <begin position="159"/>
        <end position="475"/>
    </location>
</feature>
<keyword evidence="3 6" id="KW-0812">Transmembrane</keyword>
<feature type="transmembrane region" description="Helical" evidence="6">
    <location>
        <begin position="147"/>
        <end position="166"/>
    </location>
</feature>
<comment type="subcellular location">
    <subcellularLocation>
        <location evidence="1">Cell membrane</location>
        <topology evidence="1">Multi-pass membrane protein</topology>
    </subcellularLocation>
</comment>
<protein>
    <submittedName>
        <fullName evidence="8">Na+/H+ antiporter NhaC family protein</fullName>
    </submittedName>
</protein>
<evidence type="ECO:0000313" key="9">
    <source>
        <dbReference type="Proteomes" id="UP000658131"/>
    </source>
</evidence>
<organism evidence="8 9">
    <name type="scientific">Yanshouia hominis</name>
    <dbReference type="NCBI Taxonomy" id="2763673"/>
    <lineage>
        <taxon>Bacteria</taxon>
        <taxon>Bacillati</taxon>
        <taxon>Bacillota</taxon>
        <taxon>Clostridia</taxon>
        <taxon>Eubacteriales</taxon>
        <taxon>Oscillospiraceae</taxon>
        <taxon>Yanshouia</taxon>
    </lineage>
</organism>
<feature type="transmembrane region" description="Helical" evidence="6">
    <location>
        <begin position="250"/>
        <end position="269"/>
    </location>
</feature>
<name>A0ABR7NGU4_9FIRM</name>
<feature type="transmembrane region" description="Helical" evidence="6">
    <location>
        <begin position="289"/>
        <end position="310"/>
    </location>
</feature>
<keyword evidence="2" id="KW-1003">Cell membrane</keyword>